<sequence length="241" mass="26939">MRRDKTPSFASTMGHDMTLSFAAAMERDMIMYDVRRLAIARDHVMSKDDHSLICYDVMNIRLPFWFNVIPFFTLSTLDGVFWQQIMVTIMDMKHPNNDISPIVYIITFGLSLALFLLTTILSGVTAFDDILKRLNIISAPTLNLKETKVPVGFSAIATCLLLFIVGIFCWLLVDVDKVVKQQKDNICSVILYVIANSLGFNIFLVMACFFGITLIAGIVQGSSKAAVTPVSDHEMPVEPNS</sequence>
<organism evidence="2 3">
    <name type="scientific">Theobroma cacao</name>
    <name type="common">Cacao</name>
    <name type="synonym">Cocoa</name>
    <dbReference type="NCBI Taxonomy" id="3641"/>
    <lineage>
        <taxon>Eukaryota</taxon>
        <taxon>Viridiplantae</taxon>
        <taxon>Streptophyta</taxon>
        <taxon>Embryophyta</taxon>
        <taxon>Tracheophyta</taxon>
        <taxon>Spermatophyta</taxon>
        <taxon>Magnoliopsida</taxon>
        <taxon>eudicotyledons</taxon>
        <taxon>Gunneridae</taxon>
        <taxon>Pentapetalae</taxon>
        <taxon>rosids</taxon>
        <taxon>malvids</taxon>
        <taxon>Malvales</taxon>
        <taxon>Malvaceae</taxon>
        <taxon>Byttnerioideae</taxon>
        <taxon>Theobroma</taxon>
    </lineage>
</organism>
<dbReference type="Proteomes" id="UP000026915">
    <property type="component" value="Chromosome 7"/>
</dbReference>
<keyword evidence="1" id="KW-0472">Membrane</keyword>
<dbReference type="EMBL" id="CM001885">
    <property type="protein sequence ID" value="EOY12718.1"/>
    <property type="molecule type" value="Genomic_DNA"/>
</dbReference>
<feature type="transmembrane region" description="Helical" evidence="1">
    <location>
        <begin position="64"/>
        <end position="82"/>
    </location>
</feature>
<feature type="transmembrane region" description="Helical" evidence="1">
    <location>
        <begin position="149"/>
        <end position="173"/>
    </location>
</feature>
<evidence type="ECO:0000256" key="1">
    <source>
        <dbReference type="SAM" id="Phobius"/>
    </source>
</evidence>
<dbReference type="AlphaFoldDB" id="A0A061F776"/>
<evidence type="ECO:0000313" key="3">
    <source>
        <dbReference type="Proteomes" id="UP000026915"/>
    </source>
</evidence>
<protein>
    <submittedName>
        <fullName evidence="2">Uncharacterized protein</fullName>
    </submittedName>
</protein>
<reference evidence="2 3" key="1">
    <citation type="journal article" date="2013" name="Genome Biol.">
        <title>The genome sequence of the most widely cultivated cacao type and its use to identify candidate genes regulating pod color.</title>
        <authorList>
            <person name="Motamayor J.C."/>
            <person name="Mockaitis K."/>
            <person name="Schmutz J."/>
            <person name="Haiminen N."/>
            <person name="Iii D.L."/>
            <person name="Cornejo O."/>
            <person name="Findley S.D."/>
            <person name="Zheng P."/>
            <person name="Utro F."/>
            <person name="Royaert S."/>
            <person name="Saski C."/>
            <person name="Jenkins J."/>
            <person name="Podicheti R."/>
            <person name="Zhao M."/>
            <person name="Scheffler B.E."/>
            <person name="Stack J.C."/>
            <person name="Feltus F.A."/>
            <person name="Mustiga G.M."/>
            <person name="Amores F."/>
            <person name="Phillips W."/>
            <person name="Marelli J.P."/>
            <person name="May G.D."/>
            <person name="Shapiro H."/>
            <person name="Ma J."/>
            <person name="Bustamante C.D."/>
            <person name="Schnell R.J."/>
            <person name="Main D."/>
            <person name="Gilbert D."/>
            <person name="Parida L."/>
            <person name="Kuhn D.N."/>
        </authorList>
    </citation>
    <scope>NUCLEOTIDE SEQUENCE [LARGE SCALE GENOMIC DNA]</scope>
    <source>
        <strain evidence="3">cv. Matina 1-6</strain>
    </source>
</reference>
<dbReference type="InParanoid" id="A0A061F776"/>
<feature type="transmembrane region" description="Helical" evidence="1">
    <location>
        <begin position="193"/>
        <end position="219"/>
    </location>
</feature>
<keyword evidence="1" id="KW-0812">Transmembrane</keyword>
<feature type="transmembrane region" description="Helical" evidence="1">
    <location>
        <begin position="102"/>
        <end position="128"/>
    </location>
</feature>
<evidence type="ECO:0000313" key="2">
    <source>
        <dbReference type="EMBL" id="EOY12718.1"/>
    </source>
</evidence>
<accession>A0A061F776</accession>
<dbReference type="HOGENOM" id="CLU_1153419_0_0_1"/>
<name>A0A061F776_THECC</name>
<keyword evidence="3" id="KW-1185">Reference proteome</keyword>
<gene>
    <name evidence="2" type="ORF">TCM_031243</name>
</gene>
<proteinExistence type="predicted"/>
<dbReference type="Gramene" id="EOY12718">
    <property type="protein sequence ID" value="EOY12718"/>
    <property type="gene ID" value="TCM_031243"/>
</dbReference>
<keyword evidence="1" id="KW-1133">Transmembrane helix</keyword>